<dbReference type="InterPro" id="IPR000889">
    <property type="entry name" value="Glutathione_peroxidase"/>
</dbReference>
<dbReference type="PROSITE" id="PS51355">
    <property type="entry name" value="GLUTATHIONE_PEROXID_3"/>
    <property type="match status" value="1"/>
</dbReference>
<dbReference type="GO" id="GO:0004601">
    <property type="term" value="F:peroxidase activity"/>
    <property type="evidence" value="ECO:0007669"/>
    <property type="project" value="UniProtKB-KW"/>
</dbReference>
<comment type="caution">
    <text evidence="7">The sequence shown here is derived from an EMBL/GenBank/DDBJ whole genome shotgun (WGS) entry which is preliminary data.</text>
</comment>
<organism evidence="7 8">
    <name type="scientific">Sphingomonas oleivorans</name>
    <dbReference type="NCBI Taxonomy" id="1735121"/>
    <lineage>
        <taxon>Bacteria</taxon>
        <taxon>Pseudomonadati</taxon>
        <taxon>Pseudomonadota</taxon>
        <taxon>Alphaproteobacteria</taxon>
        <taxon>Sphingomonadales</taxon>
        <taxon>Sphingomonadaceae</taxon>
        <taxon>Sphingomonas</taxon>
    </lineage>
</organism>
<feature type="chain" id="PRO_5015637427" description="Glutathione peroxidase" evidence="5">
    <location>
        <begin position="25"/>
        <end position="205"/>
    </location>
</feature>
<name>A0A2T5FXY1_9SPHN</name>
<dbReference type="PANTHER" id="PTHR11592:SF78">
    <property type="entry name" value="GLUTATHIONE PEROXIDASE"/>
    <property type="match status" value="1"/>
</dbReference>
<dbReference type="PANTHER" id="PTHR11592">
    <property type="entry name" value="GLUTATHIONE PEROXIDASE"/>
    <property type="match status" value="1"/>
</dbReference>
<dbReference type="RefSeq" id="WP_107968094.1">
    <property type="nucleotide sequence ID" value="NZ_NWBU01000009.1"/>
</dbReference>
<dbReference type="AlphaFoldDB" id="A0A2T5FXY1"/>
<proteinExistence type="inferred from homology"/>
<dbReference type="InterPro" id="IPR029759">
    <property type="entry name" value="GPX_AS"/>
</dbReference>
<keyword evidence="5" id="KW-0732">Signal</keyword>
<dbReference type="CDD" id="cd00340">
    <property type="entry name" value="GSH_Peroxidase"/>
    <property type="match status" value="1"/>
</dbReference>
<dbReference type="PROSITE" id="PS51352">
    <property type="entry name" value="THIOREDOXIN_2"/>
    <property type="match status" value="1"/>
</dbReference>
<keyword evidence="2 4" id="KW-0575">Peroxidase</keyword>
<dbReference type="PROSITE" id="PS00460">
    <property type="entry name" value="GLUTATHIONE_PEROXID_1"/>
    <property type="match status" value="1"/>
</dbReference>
<accession>A0A2T5FXY1</accession>
<evidence type="ECO:0000313" key="7">
    <source>
        <dbReference type="EMBL" id="PTQ10989.1"/>
    </source>
</evidence>
<dbReference type="Gene3D" id="3.40.30.10">
    <property type="entry name" value="Glutaredoxin"/>
    <property type="match status" value="1"/>
</dbReference>
<dbReference type="OrthoDB" id="9785502at2"/>
<feature type="signal peptide" evidence="5">
    <location>
        <begin position="1"/>
        <end position="24"/>
    </location>
</feature>
<dbReference type="InterPro" id="IPR013766">
    <property type="entry name" value="Thioredoxin_domain"/>
</dbReference>
<dbReference type="GO" id="GO:0034599">
    <property type="term" value="P:cellular response to oxidative stress"/>
    <property type="evidence" value="ECO:0007669"/>
    <property type="project" value="TreeGrafter"/>
</dbReference>
<dbReference type="SUPFAM" id="SSF52833">
    <property type="entry name" value="Thioredoxin-like"/>
    <property type="match status" value="1"/>
</dbReference>
<dbReference type="InterPro" id="IPR036249">
    <property type="entry name" value="Thioredoxin-like_sf"/>
</dbReference>
<dbReference type="EMBL" id="NWBU01000009">
    <property type="protein sequence ID" value="PTQ10989.1"/>
    <property type="molecule type" value="Genomic_DNA"/>
</dbReference>
<dbReference type="Pfam" id="PF00255">
    <property type="entry name" value="GSHPx"/>
    <property type="match status" value="1"/>
</dbReference>
<sequence>MGKKGLLIAAAALAVAGAGAVAYAKFDVPPTPPMAAAEAAKLNAFDFRLVAIDGAPLPMNKFRGKVVLLVNTASKCGFTPQYEALQKVHSDYAPKGFTVLGVPSGDFAGQELATNKEIAGFCKATFGIRFPMAEKSDVVGPNALPIYRWAAAKLGPDNTPKWNFHKYLIGRDGRLIAAFGTKTTPDDPAVKAAIEAALKAPARRA</sequence>
<evidence type="ECO:0000313" key="8">
    <source>
        <dbReference type="Proteomes" id="UP000244162"/>
    </source>
</evidence>
<evidence type="ECO:0000256" key="2">
    <source>
        <dbReference type="ARBA" id="ARBA00022559"/>
    </source>
</evidence>
<evidence type="ECO:0000256" key="4">
    <source>
        <dbReference type="RuleBase" id="RU000499"/>
    </source>
</evidence>
<dbReference type="PRINTS" id="PR01011">
    <property type="entry name" value="GLUTPROXDASE"/>
</dbReference>
<evidence type="ECO:0000256" key="5">
    <source>
        <dbReference type="SAM" id="SignalP"/>
    </source>
</evidence>
<protein>
    <recommendedName>
        <fullName evidence="4">Glutathione peroxidase</fullName>
    </recommendedName>
</protein>
<comment type="similarity">
    <text evidence="1 4">Belongs to the glutathione peroxidase family.</text>
</comment>
<evidence type="ECO:0000259" key="6">
    <source>
        <dbReference type="PROSITE" id="PS51352"/>
    </source>
</evidence>
<reference evidence="7 8" key="1">
    <citation type="submission" date="2017-09" db="EMBL/GenBank/DDBJ databases">
        <title>Sphingomonas panjinensis sp.nov., isolated from oil-contaminated soil.</title>
        <authorList>
            <person name="Wang L."/>
            <person name="Chen L."/>
        </authorList>
    </citation>
    <scope>NUCLEOTIDE SEQUENCE [LARGE SCALE GENOMIC DNA]</scope>
    <source>
        <strain evidence="7 8">FW-11</strain>
    </source>
</reference>
<evidence type="ECO:0000256" key="3">
    <source>
        <dbReference type="ARBA" id="ARBA00023002"/>
    </source>
</evidence>
<keyword evidence="3 4" id="KW-0560">Oxidoreductase</keyword>
<evidence type="ECO:0000256" key="1">
    <source>
        <dbReference type="ARBA" id="ARBA00006926"/>
    </source>
</evidence>
<dbReference type="Proteomes" id="UP000244162">
    <property type="component" value="Unassembled WGS sequence"/>
</dbReference>
<keyword evidence="8" id="KW-1185">Reference proteome</keyword>
<feature type="domain" description="Thioredoxin" evidence="6">
    <location>
        <begin position="38"/>
        <end position="199"/>
    </location>
</feature>
<gene>
    <name evidence="7" type="ORF">CLG96_10545</name>
</gene>